<dbReference type="EMBL" id="CP040916">
    <property type="protein sequence ID" value="QDQ09608.1"/>
    <property type="molecule type" value="Genomic_DNA"/>
</dbReference>
<evidence type="ECO:0000256" key="1">
    <source>
        <dbReference type="SAM" id="MobiDB-lite"/>
    </source>
</evidence>
<evidence type="ECO:0000313" key="2">
    <source>
        <dbReference type="EMBL" id="QDQ09608.1"/>
    </source>
</evidence>
<gene>
    <name evidence="2" type="ORF">FH965_02735</name>
</gene>
<feature type="region of interest" description="Disordered" evidence="1">
    <location>
        <begin position="1"/>
        <end position="28"/>
    </location>
</feature>
<protein>
    <submittedName>
        <fullName evidence="2">Uncharacterized protein</fullName>
    </submittedName>
</protein>
<dbReference type="RefSeq" id="WP_144001186.1">
    <property type="nucleotide sequence ID" value="NZ_CP040916.1"/>
</dbReference>
<reference evidence="2 3" key="1">
    <citation type="journal article" date="2019" name="J. Ind. Microbiol. Biotechnol.">
        <title>The complete genomic sequence of Streptomyces spectabilis NRRL-2792 and identification of secondary metabolite biosynthetic gene clusters.</title>
        <authorList>
            <person name="Sinha A."/>
            <person name="Phillips-Salemka S."/>
            <person name="Niraula T.A."/>
            <person name="Short K.A."/>
            <person name="Niraula N.P."/>
        </authorList>
    </citation>
    <scope>NUCLEOTIDE SEQUENCE [LARGE SCALE GENOMIC DNA]</scope>
    <source>
        <strain evidence="2 3">NRRL 2792</strain>
    </source>
</reference>
<dbReference type="Proteomes" id="UP000316806">
    <property type="component" value="Chromosome"/>
</dbReference>
<organism evidence="2 3">
    <name type="scientific">Streptomyces spectabilis</name>
    <dbReference type="NCBI Taxonomy" id="68270"/>
    <lineage>
        <taxon>Bacteria</taxon>
        <taxon>Bacillati</taxon>
        <taxon>Actinomycetota</taxon>
        <taxon>Actinomycetes</taxon>
        <taxon>Kitasatosporales</taxon>
        <taxon>Streptomycetaceae</taxon>
        <taxon>Streptomyces</taxon>
    </lineage>
</organism>
<sequence>MAKPAGDVDSEATSADVSLPEGFHVPGPEMIVERTVPVQPVPSDDAGDIIESGDFLKKVPGESAIKIKNKRYQGQNCGTRLL</sequence>
<dbReference type="AlphaFoldDB" id="A0A516R1R7"/>
<proteinExistence type="predicted"/>
<accession>A0A516R1R7</accession>
<evidence type="ECO:0000313" key="3">
    <source>
        <dbReference type="Proteomes" id="UP000316806"/>
    </source>
</evidence>
<name>A0A516R1R7_STRST</name>